<dbReference type="Pfam" id="PF11883">
    <property type="entry name" value="DUF3403"/>
    <property type="match status" value="1"/>
</dbReference>
<dbReference type="CDD" id="cd01098">
    <property type="entry name" value="PAN_AP_plant"/>
    <property type="match status" value="1"/>
</dbReference>
<evidence type="ECO:0000259" key="21">
    <source>
        <dbReference type="PROSITE" id="PS50948"/>
    </source>
</evidence>
<evidence type="ECO:0000256" key="8">
    <source>
        <dbReference type="ARBA" id="ARBA00022777"/>
    </source>
</evidence>
<dbReference type="InterPro" id="IPR001480">
    <property type="entry name" value="Bulb-type_lectin_dom"/>
</dbReference>
<dbReference type="GO" id="GO:0004674">
    <property type="term" value="F:protein serine/threonine kinase activity"/>
    <property type="evidence" value="ECO:0007669"/>
    <property type="project" value="UniProtKB-KW"/>
</dbReference>
<dbReference type="InterPro" id="IPR011009">
    <property type="entry name" value="Kinase-like_dom_sf"/>
</dbReference>
<keyword evidence="5 17" id="KW-0812">Transmembrane</keyword>
<keyword evidence="4 16" id="KW-0808">Transferase</keyword>
<keyword evidence="7 16" id="KW-0547">Nucleotide-binding</keyword>
<dbReference type="InterPro" id="IPR000719">
    <property type="entry name" value="Prot_kinase_dom"/>
</dbReference>
<gene>
    <name evidence="22" type="ORF">RchiOBHm_Chr5g0036331</name>
</gene>
<evidence type="ECO:0000256" key="11">
    <source>
        <dbReference type="ARBA" id="ARBA00023136"/>
    </source>
</evidence>
<dbReference type="CDD" id="cd14066">
    <property type="entry name" value="STKc_IRAK"/>
    <property type="match status" value="1"/>
</dbReference>
<dbReference type="SMART" id="SM00220">
    <property type="entry name" value="S_TKc"/>
    <property type="match status" value="1"/>
</dbReference>
<keyword evidence="10 17" id="KW-1133">Transmembrane helix</keyword>
<dbReference type="FunFam" id="3.30.200.20:FF:000195">
    <property type="entry name" value="G-type lectin S-receptor-like serine/threonine-protein kinase"/>
    <property type="match status" value="1"/>
</dbReference>
<evidence type="ECO:0000256" key="15">
    <source>
        <dbReference type="ARBA" id="ARBA00048679"/>
    </source>
</evidence>
<comment type="caution">
    <text evidence="22">The sequence shown here is derived from an EMBL/GenBank/DDBJ whole genome shotgun (WGS) entry which is preliminary data.</text>
</comment>
<comment type="catalytic activity">
    <reaction evidence="14 16">
        <text>L-threonyl-[protein] + ATP = O-phospho-L-threonyl-[protein] + ADP + H(+)</text>
        <dbReference type="Rhea" id="RHEA:46608"/>
        <dbReference type="Rhea" id="RHEA-COMP:11060"/>
        <dbReference type="Rhea" id="RHEA-COMP:11605"/>
        <dbReference type="ChEBI" id="CHEBI:15378"/>
        <dbReference type="ChEBI" id="CHEBI:30013"/>
        <dbReference type="ChEBI" id="CHEBI:30616"/>
        <dbReference type="ChEBI" id="CHEBI:61977"/>
        <dbReference type="ChEBI" id="CHEBI:456216"/>
        <dbReference type="EC" id="2.7.11.1"/>
    </reaction>
</comment>
<evidence type="ECO:0000256" key="2">
    <source>
        <dbReference type="ARBA" id="ARBA00022475"/>
    </source>
</evidence>
<dbReference type="InterPro" id="IPR001245">
    <property type="entry name" value="Ser-Thr/Tyr_kinase_cat_dom"/>
</dbReference>
<dbReference type="InterPro" id="IPR003609">
    <property type="entry name" value="Pan_app"/>
</dbReference>
<feature type="domain" description="Protein kinase" evidence="19">
    <location>
        <begin position="492"/>
        <end position="778"/>
    </location>
</feature>
<keyword evidence="9 16" id="KW-0067">ATP-binding</keyword>
<evidence type="ECO:0000256" key="10">
    <source>
        <dbReference type="ARBA" id="ARBA00022989"/>
    </source>
</evidence>
<evidence type="ECO:0000256" key="17">
    <source>
        <dbReference type="SAM" id="Phobius"/>
    </source>
</evidence>
<feature type="transmembrane region" description="Helical" evidence="17">
    <location>
        <begin position="435"/>
        <end position="458"/>
    </location>
</feature>
<evidence type="ECO:0000313" key="22">
    <source>
        <dbReference type="EMBL" id="PRQ31515.1"/>
    </source>
</evidence>
<dbReference type="InterPro" id="IPR036426">
    <property type="entry name" value="Bulb-type_lectin_dom_sf"/>
</dbReference>
<evidence type="ECO:0000256" key="16">
    <source>
        <dbReference type="PIRNR" id="PIRNR000641"/>
    </source>
</evidence>
<feature type="signal peptide" evidence="18">
    <location>
        <begin position="1"/>
        <end position="23"/>
    </location>
</feature>
<dbReference type="SUPFAM" id="SSF56112">
    <property type="entry name" value="Protein kinase-like (PK-like)"/>
    <property type="match status" value="1"/>
</dbReference>
<dbReference type="FunFam" id="1.10.510.10:FF:001270">
    <property type="entry name" value="Uncharacterized protein"/>
    <property type="match status" value="1"/>
</dbReference>
<dbReference type="EMBL" id="PDCK01000043">
    <property type="protein sequence ID" value="PRQ31515.1"/>
    <property type="molecule type" value="Genomic_DNA"/>
</dbReference>
<evidence type="ECO:0000256" key="1">
    <source>
        <dbReference type="ARBA" id="ARBA00004251"/>
    </source>
</evidence>
<dbReference type="Gene3D" id="3.30.200.20">
    <property type="entry name" value="Phosphorylase Kinase, domain 1"/>
    <property type="match status" value="1"/>
</dbReference>
<dbReference type="InterPro" id="IPR024171">
    <property type="entry name" value="SRK-like_kinase"/>
</dbReference>
<dbReference type="SMR" id="A0A2P6QBG3"/>
<keyword evidence="3 16" id="KW-0723">Serine/threonine-protein kinase</keyword>
<evidence type="ECO:0000313" key="23">
    <source>
        <dbReference type="Proteomes" id="UP000238479"/>
    </source>
</evidence>
<dbReference type="OrthoDB" id="1162319at2759"/>
<keyword evidence="2" id="KW-1003">Cell membrane</keyword>
<dbReference type="Pfam" id="PF00954">
    <property type="entry name" value="S_locus_glycop"/>
    <property type="match status" value="1"/>
</dbReference>
<dbReference type="Pfam" id="PF01453">
    <property type="entry name" value="B_lectin"/>
    <property type="match status" value="1"/>
</dbReference>
<dbReference type="SMART" id="SM00473">
    <property type="entry name" value="PAN_AP"/>
    <property type="match status" value="1"/>
</dbReference>
<dbReference type="OMA" id="TRCEAEC"/>
<comment type="similarity">
    <text evidence="16">Belongs to the protein kinase superfamily. Ser/Thr protein kinase family.</text>
</comment>
<dbReference type="FunFam" id="1.10.510.10:FF:001019">
    <property type="entry name" value="G-type lectin S-receptor-like serine/threonine-protein kinase B120"/>
    <property type="match status" value="1"/>
</dbReference>
<feature type="domain" description="Apple" evidence="21">
    <location>
        <begin position="337"/>
        <end position="420"/>
    </location>
</feature>
<keyword evidence="12" id="KW-1015">Disulfide bond</keyword>
<evidence type="ECO:0000256" key="4">
    <source>
        <dbReference type="ARBA" id="ARBA00022679"/>
    </source>
</evidence>
<accession>A0A2P6QBG3</accession>
<keyword evidence="8 16" id="KW-0418">Kinase</keyword>
<dbReference type="GO" id="GO:0005886">
    <property type="term" value="C:plasma membrane"/>
    <property type="evidence" value="ECO:0007669"/>
    <property type="project" value="UniProtKB-SubCell"/>
</dbReference>
<dbReference type="PANTHER" id="PTHR27002">
    <property type="entry name" value="RECEPTOR-LIKE SERINE/THREONINE-PROTEIN KINASE SD1-8"/>
    <property type="match status" value="1"/>
</dbReference>
<dbReference type="InterPro" id="IPR021820">
    <property type="entry name" value="S-locus_recpt_kinase_C"/>
</dbReference>
<keyword evidence="6 18" id="KW-0732">Signal</keyword>
<dbReference type="PROSITE" id="PS50948">
    <property type="entry name" value="PAN"/>
    <property type="match status" value="1"/>
</dbReference>
<evidence type="ECO:0000256" key="13">
    <source>
        <dbReference type="ARBA" id="ARBA00023180"/>
    </source>
</evidence>
<dbReference type="GO" id="GO:0048544">
    <property type="term" value="P:recognition of pollen"/>
    <property type="evidence" value="ECO:0007669"/>
    <property type="project" value="InterPro"/>
</dbReference>
<proteinExistence type="inferred from homology"/>
<reference evidence="22 23" key="1">
    <citation type="journal article" date="2018" name="Nat. Genet.">
        <title>The Rosa genome provides new insights in the design of modern roses.</title>
        <authorList>
            <person name="Bendahmane M."/>
        </authorList>
    </citation>
    <scope>NUCLEOTIDE SEQUENCE [LARGE SCALE GENOMIC DNA]</scope>
    <source>
        <strain evidence="23">cv. Old Blush</strain>
    </source>
</reference>
<comment type="catalytic activity">
    <reaction evidence="15 16">
        <text>L-seryl-[protein] + ATP = O-phospho-L-seryl-[protein] + ADP + H(+)</text>
        <dbReference type="Rhea" id="RHEA:17989"/>
        <dbReference type="Rhea" id="RHEA-COMP:9863"/>
        <dbReference type="Rhea" id="RHEA-COMP:11604"/>
        <dbReference type="ChEBI" id="CHEBI:15378"/>
        <dbReference type="ChEBI" id="CHEBI:29999"/>
        <dbReference type="ChEBI" id="CHEBI:30616"/>
        <dbReference type="ChEBI" id="CHEBI:83421"/>
        <dbReference type="ChEBI" id="CHEBI:456216"/>
        <dbReference type="EC" id="2.7.11.1"/>
    </reaction>
</comment>
<dbReference type="PROSITE" id="PS50927">
    <property type="entry name" value="BULB_LECTIN"/>
    <property type="match status" value="1"/>
</dbReference>
<dbReference type="PROSITE" id="PS00108">
    <property type="entry name" value="PROTEIN_KINASE_ST"/>
    <property type="match status" value="1"/>
</dbReference>
<evidence type="ECO:0000256" key="7">
    <source>
        <dbReference type="ARBA" id="ARBA00022741"/>
    </source>
</evidence>
<evidence type="ECO:0000259" key="20">
    <source>
        <dbReference type="PROSITE" id="PS50927"/>
    </source>
</evidence>
<dbReference type="Proteomes" id="UP000238479">
    <property type="component" value="Chromosome 5"/>
</dbReference>
<evidence type="ECO:0000256" key="12">
    <source>
        <dbReference type="ARBA" id="ARBA00023157"/>
    </source>
</evidence>
<evidence type="ECO:0000256" key="9">
    <source>
        <dbReference type="ARBA" id="ARBA00022840"/>
    </source>
</evidence>
<feature type="domain" description="Bulb-type lectin" evidence="20">
    <location>
        <begin position="24"/>
        <end position="144"/>
    </location>
</feature>
<sequence>MKGLFIIFFTSLFYFTVLNLSTAADTLAASQSIVSSDTLVSSSQSFELGLFSTGNSRAWYLGIWYRNFPDIVVWVANRENPLADSYGAMMLSKNGSLVLLDQMNGTIWSSSPSKEAEDPVAQLLETGNLVVVDKAVTSSESYIWQSFEFPSDTLLPGMRLRLNFKTGPNQFLTSWKNASDPSLGLYTYKIDHLVLPQLVLAQGSKKEFRSGPWNGLRFTGLPVSSNEILKPSYVYNTNELYYIYEANDNSIITRLKLTETGEMQRLVLNKGSTEWGVMYTLQNDRCDNYGECGANSICKINRTPICECLQGFVPKSQQEWEVLNRTSGCKRETLLDCQQGEGFLKFQNMKLPDLLDFSVNNSMSFKECEAECLKNCSCVAYAKSNMSSGGIGCLMWFGELIDMREFVDEVSDQDLYIRMPASELGNSTSQKDKRVVLISVISAASVLLFLGLLCRCIVLNKRAKRKVSRSSKEDIELPLFDFHTIEIGTNYFSWQNKLGEGGFGPVYKANLRKEELVAVKRLSRGSGQGLEEFRNEVTMIANLQHRNLVKLLGCCIEGEERMLIYEYMPNKSLDFFIFDQNRKKLLNWQKRFDIIMGIARGLLYLHQDSRLRIIHRDLKSSNILLDRDLIPKISDFGIARIFEHDQTEGKTKRVIGTHGYMSPEYTIDGKFSVKSDVFSFGVLLLEIVSSRKNTGFNQPDHNHNLLGHAWLLWNNNKGLELIDPCLEYSYVDNEVLRCIQVGLLCVQKLPTDRPAMSSAVFMLCNEGATLPEPKEPGFFTERSSIDNKTLTGGARSHTGLTLTISTLEAR</sequence>
<dbReference type="Pfam" id="PF07714">
    <property type="entry name" value="PK_Tyr_Ser-Thr"/>
    <property type="match status" value="1"/>
</dbReference>
<dbReference type="EC" id="2.7.11.1" evidence="16"/>
<evidence type="ECO:0000256" key="3">
    <source>
        <dbReference type="ARBA" id="ARBA00022527"/>
    </source>
</evidence>
<dbReference type="InterPro" id="IPR000858">
    <property type="entry name" value="S_locus_glycoprot_dom"/>
</dbReference>
<dbReference type="AlphaFoldDB" id="A0A2P6QBG3"/>
<dbReference type="GO" id="GO:0005524">
    <property type="term" value="F:ATP binding"/>
    <property type="evidence" value="ECO:0007669"/>
    <property type="project" value="UniProtKB-KW"/>
</dbReference>
<evidence type="ECO:0000256" key="6">
    <source>
        <dbReference type="ARBA" id="ARBA00022729"/>
    </source>
</evidence>
<dbReference type="Gene3D" id="2.90.10.10">
    <property type="entry name" value="Bulb-type lectin domain"/>
    <property type="match status" value="1"/>
</dbReference>
<feature type="chain" id="PRO_5015184613" description="Receptor-like serine/threonine-protein kinase" evidence="18">
    <location>
        <begin position="24"/>
        <end position="810"/>
    </location>
</feature>
<name>A0A2P6QBG3_ROSCH</name>
<dbReference type="Gramene" id="PRQ31515">
    <property type="protein sequence ID" value="PRQ31515"/>
    <property type="gene ID" value="RchiOBHm_Chr5g0036331"/>
</dbReference>
<dbReference type="SUPFAM" id="SSF51110">
    <property type="entry name" value="alpha-D-mannose-specific plant lectins"/>
    <property type="match status" value="1"/>
</dbReference>
<dbReference type="PROSITE" id="PS50011">
    <property type="entry name" value="PROTEIN_KINASE_DOM"/>
    <property type="match status" value="1"/>
</dbReference>
<dbReference type="Gene3D" id="1.10.510.10">
    <property type="entry name" value="Transferase(Phosphotransferase) domain 1"/>
    <property type="match status" value="1"/>
</dbReference>
<protein>
    <recommendedName>
        <fullName evidence="16">Receptor-like serine/threonine-protein kinase</fullName>
        <ecNumber evidence="16">2.7.11.1</ecNumber>
    </recommendedName>
</protein>
<dbReference type="PANTHER" id="PTHR27002:SF214">
    <property type="entry name" value="RECEPTOR-LIKE SERINE_THREONINE-PROTEIN KINASE"/>
    <property type="match status" value="1"/>
</dbReference>
<dbReference type="InterPro" id="IPR008271">
    <property type="entry name" value="Ser/Thr_kinase_AS"/>
</dbReference>
<dbReference type="SMART" id="SM00108">
    <property type="entry name" value="B_lectin"/>
    <property type="match status" value="1"/>
</dbReference>
<dbReference type="Pfam" id="PF08276">
    <property type="entry name" value="PAN_2"/>
    <property type="match status" value="1"/>
</dbReference>
<evidence type="ECO:0000256" key="18">
    <source>
        <dbReference type="SAM" id="SignalP"/>
    </source>
</evidence>
<keyword evidence="11 17" id="KW-0472">Membrane</keyword>
<dbReference type="FunFam" id="2.90.10.10:FF:000001">
    <property type="entry name" value="G-type lectin S-receptor-like serine/threonine-protein kinase"/>
    <property type="match status" value="1"/>
</dbReference>
<dbReference type="PIRSF" id="PIRSF000641">
    <property type="entry name" value="SRK"/>
    <property type="match status" value="1"/>
</dbReference>
<dbReference type="GO" id="GO:0106310">
    <property type="term" value="F:protein serine kinase activity"/>
    <property type="evidence" value="ECO:0007669"/>
    <property type="project" value="RHEA"/>
</dbReference>
<evidence type="ECO:0000256" key="5">
    <source>
        <dbReference type="ARBA" id="ARBA00022692"/>
    </source>
</evidence>
<evidence type="ECO:0000259" key="19">
    <source>
        <dbReference type="PROSITE" id="PS50011"/>
    </source>
</evidence>
<keyword evidence="13" id="KW-0325">Glycoprotein</keyword>
<organism evidence="22 23">
    <name type="scientific">Rosa chinensis</name>
    <name type="common">China rose</name>
    <dbReference type="NCBI Taxonomy" id="74649"/>
    <lineage>
        <taxon>Eukaryota</taxon>
        <taxon>Viridiplantae</taxon>
        <taxon>Streptophyta</taxon>
        <taxon>Embryophyta</taxon>
        <taxon>Tracheophyta</taxon>
        <taxon>Spermatophyta</taxon>
        <taxon>Magnoliopsida</taxon>
        <taxon>eudicotyledons</taxon>
        <taxon>Gunneridae</taxon>
        <taxon>Pentapetalae</taxon>
        <taxon>rosids</taxon>
        <taxon>fabids</taxon>
        <taxon>Rosales</taxon>
        <taxon>Rosaceae</taxon>
        <taxon>Rosoideae</taxon>
        <taxon>Rosoideae incertae sedis</taxon>
        <taxon>Rosa</taxon>
    </lineage>
</organism>
<keyword evidence="23" id="KW-1185">Reference proteome</keyword>
<comment type="subcellular location">
    <subcellularLocation>
        <location evidence="1">Cell membrane</location>
        <topology evidence="1">Single-pass type I membrane protein</topology>
    </subcellularLocation>
</comment>
<evidence type="ECO:0000256" key="14">
    <source>
        <dbReference type="ARBA" id="ARBA00047899"/>
    </source>
</evidence>
<dbReference type="CDD" id="cd00028">
    <property type="entry name" value="B_lectin"/>
    <property type="match status" value="1"/>
</dbReference>